<dbReference type="EMBL" id="OKRB01000096">
    <property type="protein sequence ID" value="SPE23399.1"/>
    <property type="molecule type" value="Genomic_DNA"/>
</dbReference>
<evidence type="ECO:0000313" key="1">
    <source>
        <dbReference type="EMBL" id="SPE23399.1"/>
    </source>
</evidence>
<gene>
    <name evidence="1" type="ORF">SBA5_390014</name>
</gene>
<dbReference type="Proteomes" id="UP000239735">
    <property type="component" value="Unassembled WGS sequence"/>
</dbReference>
<accession>A0A2N9LJE7</accession>
<evidence type="ECO:0000313" key="2">
    <source>
        <dbReference type="Proteomes" id="UP000239735"/>
    </source>
</evidence>
<organism evidence="1 2">
    <name type="scientific">Candidatus Sulfuritelmatomonas gaucii</name>
    <dbReference type="NCBI Taxonomy" id="2043161"/>
    <lineage>
        <taxon>Bacteria</taxon>
        <taxon>Pseudomonadati</taxon>
        <taxon>Acidobacteriota</taxon>
        <taxon>Terriglobia</taxon>
        <taxon>Terriglobales</taxon>
        <taxon>Acidobacteriaceae</taxon>
        <taxon>Candidatus Sulfuritelmatomonas</taxon>
    </lineage>
</organism>
<name>A0A2N9LJE7_9BACT</name>
<dbReference type="AlphaFoldDB" id="A0A2N9LJE7"/>
<reference evidence="2" key="1">
    <citation type="submission" date="2018-02" db="EMBL/GenBank/DDBJ databases">
        <authorList>
            <person name="Hausmann B."/>
        </authorList>
    </citation>
    <scope>NUCLEOTIDE SEQUENCE [LARGE SCALE GENOMIC DNA]</scope>
    <source>
        <strain evidence="2">Peat soil MAG SbA5</strain>
    </source>
</reference>
<proteinExistence type="predicted"/>
<protein>
    <submittedName>
        <fullName evidence="1">Uncharacterized protein</fullName>
    </submittedName>
</protein>
<sequence>MSLHFFFEVLQLKLGYDFAFEEMNFAFSVAGEAGTGGDHADGRAKSIDQGISNCSAK</sequence>